<comment type="caution">
    <text evidence="2">The sequence shown here is derived from an EMBL/GenBank/DDBJ whole genome shotgun (WGS) entry which is preliminary data.</text>
</comment>
<organism evidence="2 3">
    <name type="scientific">Bdellovibrio bacteriovorus</name>
    <dbReference type="NCBI Taxonomy" id="959"/>
    <lineage>
        <taxon>Bacteria</taxon>
        <taxon>Pseudomonadati</taxon>
        <taxon>Bdellovibrionota</taxon>
        <taxon>Bdellovibrionia</taxon>
        <taxon>Bdellovibrionales</taxon>
        <taxon>Pseudobdellovibrionaceae</taxon>
        <taxon>Bdellovibrio</taxon>
    </lineage>
</organism>
<accession>A0A150WKT1</accession>
<dbReference type="EMBL" id="LUKF01000012">
    <property type="protein sequence ID" value="KYG64601.1"/>
    <property type="molecule type" value="Genomic_DNA"/>
</dbReference>
<dbReference type="AlphaFoldDB" id="A0A150WKT1"/>
<evidence type="ECO:0000313" key="2">
    <source>
        <dbReference type="EMBL" id="KYG64601.1"/>
    </source>
</evidence>
<feature type="domain" description="HTH cro/C1-type" evidence="1">
    <location>
        <begin position="8"/>
        <end position="61"/>
    </location>
</feature>
<dbReference type="GO" id="GO:0003677">
    <property type="term" value="F:DNA binding"/>
    <property type="evidence" value="ECO:0007669"/>
    <property type="project" value="InterPro"/>
</dbReference>
<protein>
    <recommendedName>
        <fullName evidence="1">HTH cro/C1-type domain-containing protein</fullName>
    </recommendedName>
</protein>
<dbReference type="InterPro" id="IPR001387">
    <property type="entry name" value="Cro/C1-type_HTH"/>
</dbReference>
<dbReference type="SMART" id="SM00530">
    <property type="entry name" value="HTH_XRE"/>
    <property type="match status" value="1"/>
</dbReference>
<dbReference type="RefSeq" id="WP_063243571.1">
    <property type="nucleotide sequence ID" value="NZ_LUKF01000012.1"/>
</dbReference>
<evidence type="ECO:0000259" key="1">
    <source>
        <dbReference type="PROSITE" id="PS50943"/>
    </source>
</evidence>
<dbReference type="SUPFAM" id="SSF47413">
    <property type="entry name" value="lambda repressor-like DNA-binding domains"/>
    <property type="match status" value="1"/>
</dbReference>
<sequence length="63" mass="7470">MVRIAVNIKRIRKNKGLSQRNMEDFGFDLRNYQRLEAGNHSPSLYTLHKLALAFRVEISEFFE</sequence>
<proteinExistence type="predicted"/>
<dbReference type="Proteomes" id="UP000075391">
    <property type="component" value="Unassembled WGS sequence"/>
</dbReference>
<dbReference type="CDD" id="cd00093">
    <property type="entry name" value="HTH_XRE"/>
    <property type="match status" value="1"/>
</dbReference>
<name>A0A150WKT1_BDEBC</name>
<reference evidence="2 3" key="1">
    <citation type="submission" date="2016-03" db="EMBL/GenBank/DDBJ databases">
        <authorList>
            <person name="Ploux O."/>
        </authorList>
    </citation>
    <scope>NUCLEOTIDE SEQUENCE [LARGE SCALE GENOMIC DNA]</scope>
    <source>
        <strain evidence="2 3">BER2</strain>
    </source>
</reference>
<dbReference type="Pfam" id="PF01381">
    <property type="entry name" value="HTH_3"/>
    <property type="match status" value="1"/>
</dbReference>
<dbReference type="InterPro" id="IPR010982">
    <property type="entry name" value="Lambda_DNA-bd_dom_sf"/>
</dbReference>
<gene>
    <name evidence="2" type="ORF">AZI85_04105</name>
</gene>
<dbReference type="PROSITE" id="PS50943">
    <property type="entry name" value="HTH_CROC1"/>
    <property type="match status" value="1"/>
</dbReference>
<dbReference type="Gene3D" id="1.10.260.40">
    <property type="entry name" value="lambda repressor-like DNA-binding domains"/>
    <property type="match status" value="1"/>
</dbReference>
<evidence type="ECO:0000313" key="3">
    <source>
        <dbReference type="Proteomes" id="UP000075391"/>
    </source>
</evidence>